<dbReference type="HOGENOM" id="CLU_006273_0_0_1"/>
<feature type="domain" description="Amidohydrolase-related" evidence="3">
    <location>
        <begin position="327"/>
        <end position="493"/>
    </location>
</feature>
<name>N1QKW9_SPHMS</name>
<dbReference type="SUPFAM" id="SSF51338">
    <property type="entry name" value="Composite domain of metallo-dependent hydrolases"/>
    <property type="match status" value="1"/>
</dbReference>
<dbReference type="Gene3D" id="3.20.20.140">
    <property type="entry name" value="Metal-dependent hydrolases"/>
    <property type="match status" value="2"/>
</dbReference>
<dbReference type="InterPro" id="IPR006680">
    <property type="entry name" value="Amidohydro-rel"/>
</dbReference>
<dbReference type="eggNOG" id="ENOG502QQ9Z">
    <property type="taxonomic scope" value="Eukaryota"/>
</dbReference>
<protein>
    <recommendedName>
        <fullName evidence="3">Amidohydrolase-related domain-containing protein</fullName>
    </recommendedName>
</protein>
<gene>
    <name evidence="4" type="ORF">SEPMUDRAFT_161019</name>
</gene>
<accession>N1QKW9</accession>
<dbReference type="OMA" id="ATIWIGE"/>
<dbReference type="OrthoDB" id="26399at2759"/>
<dbReference type="SUPFAM" id="SSF51556">
    <property type="entry name" value="Metallo-dependent hydrolases"/>
    <property type="match status" value="1"/>
</dbReference>
<sequence length="945" mass="101887">MDKIEAFEGLPAYTRTDQYAVQHRRRRLRRRVLRFSVLASGLLSTDRLQEDYATCAKLRTKPEDPSGHRNVSARYVEGVKPVLIQNATVWTGEPDADTGNYSWARLDVLLQYGLIQKVSEHISKDELPDEYDLVEAAGRQLTSGIIDMHSHTGVDSLPDLQGNDDTNELSKDITPYVRSLDGFNPLDPQFQVIKSGGVTTSLILPGSGNNIGGEAFVVKHAVGKANGRPELSIESLLADPDRNHRYIKMACGENAKRVYGKAGRNFGPFSRLGEAWEFRHAFEQAAALKNSQDDWCATADAVGAEKMTTYLPKDLQWETLAAVLRGQVMVNTHCYTIPDLESFIGYTNEFKFPVRAFHHAHSTYLIPDVLKRAYGGRAPAAALFADNMNYKAEAYVASEQAGKILYDEGITPVYVSDNPVINAQHVVFEAAKAHRYGLPYHAALAGVTSAPAELLGLGSRIGKVKSGYDADVTLWDSDPLSVGATPVQVFIDGVPQFKDPVELQKPVTPSMETTDYPVLVKQDNPVNSVVFTGISKIHLPGFEHTRDLHENASLVVANGKIVCAGPCEHAISATSNIIALSDGYITPPLTAFGSLLGLEEIAAEADTSDGSLSEDSFSHAVDGLRFEGKNLAAAYNHGVTKAITAPKFAGTEHKGISVAFRTGAKHALEKHAIVNPAVALHYTLTSDAKQGKTPTISSAIADLRSKLLNAIPSSNDTKGGEEKKQQQQPLQPEDLALSQVVNGTLPLVISVHSADTIASLIRLKHEIESAINISSSSPSSSSPQPKKLNLILLGASESHLLAHELSSSSISIILSPLFSYATTWDQRRALPGAPLSNGTAIDVLHNAGVRVAIGVDEDWEARDLFLQAGIVHANSGGKIGEEEALDMVSRGIEEMMGLKGESGGGEEEEDDDEFSEFVVFEGNPLTIGGQIRAVAGGDGGVRIWS</sequence>
<dbReference type="RefSeq" id="XP_016765961.1">
    <property type="nucleotide sequence ID" value="XM_016907919.1"/>
</dbReference>
<evidence type="ECO:0000313" key="5">
    <source>
        <dbReference type="Proteomes" id="UP000016931"/>
    </source>
</evidence>
<proteinExistence type="predicted"/>
<dbReference type="Pfam" id="PF01979">
    <property type="entry name" value="Amidohydro_1"/>
    <property type="match status" value="1"/>
</dbReference>
<dbReference type="InterPro" id="IPR011059">
    <property type="entry name" value="Metal-dep_hydrolase_composite"/>
</dbReference>
<evidence type="ECO:0000313" key="4">
    <source>
        <dbReference type="EMBL" id="EMF17840.1"/>
    </source>
</evidence>
<dbReference type="Proteomes" id="UP000016931">
    <property type="component" value="Unassembled WGS sequence"/>
</dbReference>
<dbReference type="GeneID" id="27905056"/>
<dbReference type="GO" id="GO:0008448">
    <property type="term" value="F:N-acetylglucosamine-6-phosphate deacetylase activity"/>
    <property type="evidence" value="ECO:0007669"/>
    <property type="project" value="TreeGrafter"/>
</dbReference>
<evidence type="ECO:0000259" key="3">
    <source>
        <dbReference type="Pfam" id="PF01979"/>
    </source>
</evidence>
<dbReference type="PANTHER" id="PTHR11113">
    <property type="entry name" value="N-ACETYLGLUCOSAMINE-6-PHOSPHATE DEACETYLASE"/>
    <property type="match status" value="1"/>
</dbReference>
<keyword evidence="5" id="KW-1185">Reference proteome</keyword>
<feature type="region of interest" description="Disordered" evidence="2">
    <location>
        <begin position="711"/>
        <end position="731"/>
    </location>
</feature>
<organism evidence="4 5">
    <name type="scientific">Sphaerulina musiva (strain SO2202)</name>
    <name type="common">Poplar stem canker fungus</name>
    <name type="synonym">Septoria musiva</name>
    <dbReference type="NCBI Taxonomy" id="692275"/>
    <lineage>
        <taxon>Eukaryota</taxon>
        <taxon>Fungi</taxon>
        <taxon>Dikarya</taxon>
        <taxon>Ascomycota</taxon>
        <taxon>Pezizomycotina</taxon>
        <taxon>Dothideomycetes</taxon>
        <taxon>Dothideomycetidae</taxon>
        <taxon>Mycosphaerellales</taxon>
        <taxon>Mycosphaerellaceae</taxon>
        <taxon>Sphaerulina</taxon>
    </lineage>
</organism>
<evidence type="ECO:0000256" key="1">
    <source>
        <dbReference type="ARBA" id="ARBA00022801"/>
    </source>
</evidence>
<evidence type="ECO:0000256" key="2">
    <source>
        <dbReference type="SAM" id="MobiDB-lite"/>
    </source>
</evidence>
<dbReference type="AlphaFoldDB" id="N1QKW9"/>
<reference evidence="4 5" key="1">
    <citation type="journal article" date="2012" name="PLoS Pathog.">
        <title>Diverse lifestyles and strategies of plant pathogenesis encoded in the genomes of eighteen Dothideomycetes fungi.</title>
        <authorList>
            <person name="Ohm R.A."/>
            <person name="Feau N."/>
            <person name="Henrissat B."/>
            <person name="Schoch C.L."/>
            <person name="Horwitz B.A."/>
            <person name="Barry K.W."/>
            <person name="Condon B.J."/>
            <person name="Copeland A.C."/>
            <person name="Dhillon B."/>
            <person name="Glaser F."/>
            <person name="Hesse C.N."/>
            <person name="Kosti I."/>
            <person name="LaButti K."/>
            <person name="Lindquist E.A."/>
            <person name="Lucas S."/>
            <person name="Salamov A.A."/>
            <person name="Bradshaw R.E."/>
            <person name="Ciuffetti L."/>
            <person name="Hamelin R.C."/>
            <person name="Kema G.H.J."/>
            <person name="Lawrence C."/>
            <person name="Scott J.A."/>
            <person name="Spatafora J.W."/>
            <person name="Turgeon B.G."/>
            <person name="de Wit P.J.G.M."/>
            <person name="Zhong S."/>
            <person name="Goodwin S.B."/>
            <person name="Grigoriev I.V."/>
        </authorList>
    </citation>
    <scope>NUCLEOTIDE SEQUENCE [LARGE SCALE GENOMIC DNA]</scope>
    <source>
        <strain evidence="4 5">SO2202</strain>
    </source>
</reference>
<dbReference type="PANTHER" id="PTHR11113:SF14">
    <property type="entry name" value="N-ACETYLGLUCOSAMINE-6-PHOSPHATE DEACETYLASE"/>
    <property type="match status" value="1"/>
</dbReference>
<keyword evidence="1" id="KW-0378">Hydrolase</keyword>
<dbReference type="GO" id="GO:0006046">
    <property type="term" value="P:N-acetylglucosamine catabolic process"/>
    <property type="evidence" value="ECO:0007669"/>
    <property type="project" value="TreeGrafter"/>
</dbReference>
<dbReference type="EMBL" id="KB456260">
    <property type="protein sequence ID" value="EMF17840.1"/>
    <property type="molecule type" value="Genomic_DNA"/>
</dbReference>
<dbReference type="InterPro" id="IPR032466">
    <property type="entry name" value="Metal_Hydrolase"/>
</dbReference>